<gene>
    <name evidence="1" type="ORF">A5642_12375</name>
    <name evidence="2" type="ORF">EUA03_11480</name>
</gene>
<dbReference type="EMBL" id="SDLO01000007">
    <property type="protein sequence ID" value="TDK90164.1"/>
    <property type="molecule type" value="Genomic_DNA"/>
</dbReference>
<organism evidence="1 3">
    <name type="scientific">Mycolicibacterium mucogenicum</name>
    <name type="common">Mycobacterium mucogenicum</name>
    <dbReference type="NCBI Taxonomy" id="56689"/>
    <lineage>
        <taxon>Bacteria</taxon>
        <taxon>Bacillati</taxon>
        <taxon>Actinomycetota</taxon>
        <taxon>Actinomycetes</taxon>
        <taxon>Mycobacteriales</taxon>
        <taxon>Mycobacteriaceae</taxon>
        <taxon>Mycolicibacterium</taxon>
    </lineage>
</organism>
<evidence type="ECO:0000313" key="1">
    <source>
        <dbReference type="EMBL" id="OBA90613.1"/>
    </source>
</evidence>
<accession>A0A1A0N0N3</accession>
<dbReference type="Proteomes" id="UP000294929">
    <property type="component" value="Unassembled WGS sequence"/>
</dbReference>
<dbReference type="EMBL" id="LZSF01000050">
    <property type="protein sequence ID" value="OBA90613.1"/>
    <property type="molecule type" value="Genomic_DNA"/>
</dbReference>
<evidence type="ECO:0008006" key="5">
    <source>
        <dbReference type="Google" id="ProtNLM"/>
    </source>
</evidence>
<evidence type="ECO:0000313" key="4">
    <source>
        <dbReference type="Proteomes" id="UP000294929"/>
    </source>
</evidence>
<evidence type="ECO:0000313" key="3">
    <source>
        <dbReference type="Proteomes" id="UP000093962"/>
    </source>
</evidence>
<reference evidence="2 4" key="2">
    <citation type="submission" date="2019-01" db="EMBL/GenBank/DDBJ databases">
        <title>High-quality-draft genome sequences of five non-tuberculosis mycobacteriaceae isolated from a nosocomial environment.</title>
        <authorList>
            <person name="Tiago I."/>
            <person name="Alarico S."/>
            <person name="Pereira S.G."/>
            <person name="Coelho C."/>
            <person name="Maranha A."/>
            <person name="Empadinhas N."/>
        </authorList>
    </citation>
    <scope>NUCLEOTIDE SEQUENCE [LARGE SCALE GENOMIC DNA]</scope>
    <source>
        <strain evidence="2 4">24AIII</strain>
    </source>
</reference>
<protein>
    <recommendedName>
        <fullName evidence="5">HTH-like domain-containing protein</fullName>
    </recommendedName>
</protein>
<dbReference type="AlphaFoldDB" id="A0A1A0N0N3"/>
<name>A0A1A0N0N3_MYCMU</name>
<comment type="caution">
    <text evidence="1">The sequence shown here is derived from an EMBL/GenBank/DDBJ whole genome shotgun (WGS) entry which is preliminary data.</text>
</comment>
<dbReference type="RefSeq" id="WP_061006804.1">
    <property type="nucleotide sequence ID" value="NZ_SDLO01000007.1"/>
</dbReference>
<evidence type="ECO:0000313" key="2">
    <source>
        <dbReference type="EMBL" id="TDK90164.1"/>
    </source>
</evidence>
<sequence>MIAFIDTYRGQFGVELICRTLGATLVGWITSRGYRAAKSRAVSARSISDAQLVDTIRTLHKQNFSVYGVKKMHAVACQGDGTT</sequence>
<dbReference type="Proteomes" id="UP000093962">
    <property type="component" value="Unassembled WGS sequence"/>
</dbReference>
<proteinExistence type="predicted"/>
<reference evidence="1 3" key="1">
    <citation type="submission" date="2016-06" db="EMBL/GenBank/DDBJ databases">
        <authorList>
            <person name="Kjaerup R.B."/>
            <person name="Dalgaard T.S."/>
            <person name="Juul-Madsen H.R."/>
        </authorList>
    </citation>
    <scope>NUCLEOTIDE SEQUENCE [LARGE SCALE GENOMIC DNA]</scope>
    <source>
        <strain evidence="1 3">1199456.5</strain>
    </source>
</reference>